<dbReference type="Pfam" id="PF00530">
    <property type="entry name" value="SRCR"/>
    <property type="match status" value="1"/>
</dbReference>
<dbReference type="PRINTS" id="PR00258">
    <property type="entry name" value="SPERACTRCPTR"/>
</dbReference>
<dbReference type="GO" id="GO:0016020">
    <property type="term" value="C:membrane"/>
    <property type="evidence" value="ECO:0007669"/>
    <property type="project" value="InterPro"/>
</dbReference>
<dbReference type="SMART" id="SM00202">
    <property type="entry name" value="SR"/>
    <property type="match status" value="1"/>
</dbReference>
<dbReference type="AlphaFoldDB" id="A0A8C7WR94"/>
<organism evidence="5 6">
    <name type="scientific">Oryzias sinensis</name>
    <name type="common">Chinese medaka</name>
    <dbReference type="NCBI Taxonomy" id="183150"/>
    <lineage>
        <taxon>Eukaryota</taxon>
        <taxon>Metazoa</taxon>
        <taxon>Chordata</taxon>
        <taxon>Craniata</taxon>
        <taxon>Vertebrata</taxon>
        <taxon>Euteleostomi</taxon>
        <taxon>Actinopterygii</taxon>
        <taxon>Neopterygii</taxon>
        <taxon>Teleostei</taxon>
        <taxon>Neoteleostei</taxon>
        <taxon>Acanthomorphata</taxon>
        <taxon>Ovalentaria</taxon>
        <taxon>Atherinomorphae</taxon>
        <taxon>Beloniformes</taxon>
        <taxon>Adrianichthyidae</taxon>
        <taxon>Oryziinae</taxon>
        <taxon>Oryzias</taxon>
    </lineage>
</organism>
<keyword evidence="1" id="KW-0732">Signal</keyword>
<dbReference type="SUPFAM" id="SSF56487">
    <property type="entry name" value="SRCR-like"/>
    <property type="match status" value="1"/>
</dbReference>
<dbReference type="FunFam" id="3.10.250.10:FF:000001">
    <property type="entry name" value="Lysyl oxidase 4 isoform X1"/>
    <property type="match status" value="1"/>
</dbReference>
<dbReference type="InterPro" id="IPR036772">
    <property type="entry name" value="SRCR-like_dom_sf"/>
</dbReference>
<dbReference type="Gene3D" id="3.10.250.10">
    <property type="entry name" value="SRCR-like domain"/>
    <property type="match status" value="1"/>
</dbReference>
<dbReference type="PROSITE" id="PS50287">
    <property type="entry name" value="SRCR_2"/>
    <property type="match status" value="1"/>
</dbReference>
<keyword evidence="2 3" id="KW-1015">Disulfide bond</keyword>
<feature type="disulfide bond" evidence="3">
    <location>
        <begin position="54"/>
        <end position="115"/>
    </location>
</feature>
<dbReference type="PANTHER" id="PTHR45817">
    <property type="entry name" value="LYSYL OXIDASE-LIKE-RELATED"/>
    <property type="match status" value="1"/>
</dbReference>
<feature type="domain" description="SRCR" evidence="4">
    <location>
        <begin position="14"/>
        <end position="116"/>
    </location>
</feature>
<feature type="disulfide bond" evidence="3">
    <location>
        <begin position="41"/>
        <end position="105"/>
    </location>
</feature>
<dbReference type="GO" id="GO:0030199">
    <property type="term" value="P:collagen fibril organization"/>
    <property type="evidence" value="ECO:0007669"/>
    <property type="project" value="TreeGrafter"/>
</dbReference>
<name>A0A8C7WR94_9TELE</name>
<dbReference type="GO" id="GO:0004720">
    <property type="term" value="F:protein-lysine 6-oxidase activity"/>
    <property type="evidence" value="ECO:0007669"/>
    <property type="project" value="TreeGrafter"/>
</dbReference>
<dbReference type="GO" id="GO:0005615">
    <property type="term" value="C:extracellular space"/>
    <property type="evidence" value="ECO:0007669"/>
    <property type="project" value="TreeGrafter"/>
</dbReference>
<keyword evidence="6" id="KW-1185">Reference proteome</keyword>
<evidence type="ECO:0000313" key="5">
    <source>
        <dbReference type="Ensembl" id="ENSOSIP00000002015.1"/>
    </source>
</evidence>
<dbReference type="InterPro" id="IPR050912">
    <property type="entry name" value="LOX-like_protein"/>
</dbReference>
<dbReference type="Proteomes" id="UP000694383">
    <property type="component" value="Unplaced"/>
</dbReference>
<accession>A0A8C7WR94</accession>
<reference evidence="5" key="1">
    <citation type="submission" date="2025-08" db="UniProtKB">
        <authorList>
            <consortium name="Ensembl"/>
        </authorList>
    </citation>
    <scope>IDENTIFICATION</scope>
</reference>
<feature type="disulfide bond" evidence="3">
    <location>
        <begin position="85"/>
        <end position="95"/>
    </location>
</feature>
<evidence type="ECO:0000259" key="4">
    <source>
        <dbReference type="PROSITE" id="PS50287"/>
    </source>
</evidence>
<reference evidence="5" key="2">
    <citation type="submission" date="2025-09" db="UniProtKB">
        <authorList>
            <consortium name="Ensembl"/>
        </authorList>
    </citation>
    <scope>IDENTIFICATION</scope>
</reference>
<dbReference type="PANTHER" id="PTHR45817:SF5">
    <property type="entry name" value="LYSYL OXIDASE HOMOLOG 4"/>
    <property type="match status" value="1"/>
</dbReference>
<protein>
    <recommendedName>
        <fullName evidence="4">SRCR domain-containing protein</fullName>
    </recommendedName>
</protein>
<dbReference type="InterPro" id="IPR001190">
    <property type="entry name" value="SRCR"/>
</dbReference>
<evidence type="ECO:0000256" key="2">
    <source>
        <dbReference type="ARBA" id="ARBA00023157"/>
    </source>
</evidence>
<evidence type="ECO:0000313" key="6">
    <source>
        <dbReference type="Proteomes" id="UP000694383"/>
    </source>
</evidence>
<dbReference type="Ensembl" id="ENSOSIT00000002149.1">
    <property type="protein sequence ID" value="ENSOSIP00000002015.1"/>
    <property type="gene ID" value="ENSOSIG00000001103.1"/>
</dbReference>
<evidence type="ECO:0000256" key="1">
    <source>
        <dbReference type="ARBA" id="ARBA00022729"/>
    </source>
</evidence>
<proteinExistence type="predicted"/>
<evidence type="ECO:0000256" key="3">
    <source>
        <dbReference type="PROSITE-ProRule" id="PRU00196"/>
    </source>
</evidence>
<sequence>MLSPPRLSAQEVLVRLAGEGRRGDNEGRVEVFYQGSWGTVCDDEVDINLANVLCRQLGYQRSFTWAHSAKFGRGQGMIWLDNVRCKGTELSVAQCHSNGWGVNDCTHAEDLGVICTFSNCRFLSADPDPSRF</sequence>
<dbReference type="GeneTree" id="ENSGT00940000157042"/>